<reference evidence="2 3" key="1">
    <citation type="submission" date="2020-05" db="EMBL/GenBank/DDBJ databases">
        <title>Complete closed genome sequence of Defluviicoccus vanus.</title>
        <authorList>
            <person name="Bessarab I."/>
            <person name="Arumugam K."/>
            <person name="Maszenan A.M."/>
            <person name="Seviour R.J."/>
            <person name="Williams R.B."/>
        </authorList>
    </citation>
    <scope>NUCLEOTIDE SEQUENCE [LARGE SCALE GENOMIC DNA]</scope>
    <source>
        <strain evidence="2 3">Ben 114</strain>
    </source>
</reference>
<dbReference type="PROSITE" id="PS51197">
    <property type="entry name" value="HTH_RRF2_2"/>
    <property type="match status" value="1"/>
</dbReference>
<dbReference type="PANTHER" id="PTHR33221:SF4">
    <property type="entry name" value="HTH-TYPE TRANSCRIPTIONAL REPRESSOR NSRR"/>
    <property type="match status" value="1"/>
</dbReference>
<dbReference type="EMBL" id="CP053923">
    <property type="protein sequence ID" value="QNT68769.1"/>
    <property type="molecule type" value="Genomic_DNA"/>
</dbReference>
<dbReference type="Gene3D" id="1.10.10.10">
    <property type="entry name" value="Winged helix-like DNA-binding domain superfamily/Winged helix DNA-binding domain"/>
    <property type="match status" value="1"/>
</dbReference>
<dbReference type="KEGG" id="dvn:HQ394_04560"/>
<evidence type="ECO:0000313" key="3">
    <source>
        <dbReference type="Proteomes" id="UP000516369"/>
    </source>
</evidence>
<gene>
    <name evidence="2" type="ORF">HQ394_04560</name>
</gene>
<sequence>MRLTTYTDYALRVLMYLGLRGADLSTIQEIAEQYGISKNHLMKLVHVLGQLGYIETIRGKKGGLRLARRPEAITVGEIVRRMEPDMALVECFRNADIQCRIVKTCILQGALGEALDRFLETLDGYTLADLLAQPKICHDPFPYTSSTCQRLSRIDRDRLRSLVFSRHPPAGMAFIPPRAGFRLCARLRAARAPGCRAIA</sequence>
<organism evidence="2 3">
    <name type="scientific">Defluviicoccus vanus</name>
    <dbReference type="NCBI Taxonomy" id="111831"/>
    <lineage>
        <taxon>Bacteria</taxon>
        <taxon>Pseudomonadati</taxon>
        <taxon>Pseudomonadota</taxon>
        <taxon>Alphaproteobacteria</taxon>
        <taxon>Rhodospirillales</taxon>
        <taxon>Rhodospirillaceae</taxon>
        <taxon>Defluviicoccus</taxon>
    </lineage>
</organism>
<protein>
    <submittedName>
        <fullName evidence="2">Rrf2 family transcriptional regulator</fullName>
    </submittedName>
</protein>
<dbReference type="InterPro" id="IPR036388">
    <property type="entry name" value="WH-like_DNA-bd_sf"/>
</dbReference>
<dbReference type="AlphaFoldDB" id="A0A7H1MZ83"/>
<dbReference type="Pfam" id="PF02082">
    <property type="entry name" value="Rrf2"/>
    <property type="match status" value="1"/>
</dbReference>
<keyword evidence="1" id="KW-0238">DNA-binding</keyword>
<dbReference type="SUPFAM" id="SSF46785">
    <property type="entry name" value="Winged helix' DNA-binding domain"/>
    <property type="match status" value="1"/>
</dbReference>
<dbReference type="GO" id="GO:0005829">
    <property type="term" value="C:cytosol"/>
    <property type="evidence" value="ECO:0007669"/>
    <property type="project" value="TreeGrafter"/>
</dbReference>
<evidence type="ECO:0000313" key="2">
    <source>
        <dbReference type="EMBL" id="QNT68769.1"/>
    </source>
</evidence>
<keyword evidence="3" id="KW-1185">Reference proteome</keyword>
<dbReference type="GO" id="GO:0003677">
    <property type="term" value="F:DNA binding"/>
    <property type="evidence" value="ECO:0007669"/>
    <property type="project" value="UniProtKB-KW"/>
</dbReference>
<dbReference type="Proteomes" id="UP000516369">
    <property type="component" value="Chromosome"/>
</dbReference>
<dbReference type="PANTHER" id="PTHR33221">
    <property type="entry name" value="WINGED HELIX-TURN-HELIX TRANSCRIPTIONAL REGULATOR, RRF2 FAMILY"/>
    <property type="match status" value="1"/>
</dbReference>
<dbReference type="InterPro" id="IPR036390">
    <property type="entry name" value="WH_DNA-bd_sf"/>
</dbReference>
<dbReference type="NCBIfam" id="TIGR00738">
    <property type="entry name" value="rrf2_super"/>
    <property type="match status" value="1"/>
</dbReference>
<dbReference type="GO" id="GO:0003700">
    <property type="term" value="F:DNA-binding transcription factor activity"/>
    <property type="evidence" value="ECO:0007669"/>
    <property type="project" value="TreeGrafter"/>
</dbReference>
<dbReference type="InterPro" id="IPR000944">
    <property type="entry name" value="Tscrpt_reg_Rrf2"/>
</dbReference>
<evidence type="ECO:0000256" key="1">
    <source>
        <dbReference type="ARBA" id="ARBA00023125"/>
    </source>
</evidence>
<name>A0A7H1MZ83_9PROT</name>
<proteinExistence type="predicted"/>
<accession>A0A7H1MZ83</accession>